<dbReference type="Pfam" id="PF00891">
    <property type="entry name" value="Methyltransf_2"/>
    <property type="match status" value="1"/>
</dbReference>
<evidence type="ECO:0000313" key="5">
    <source>
        <dbReference type="EMBL" id="OCH88902.1"/>
    </source>
</evidence>
<dbReference type="Proteomes" id="UP000250043">
    <property type="component" value="Unassembled WGS sequence"/>
</dbReference>
<dbReference type="InterPro" id="IPR001077">
    <property type="entry name" value="COMT_C"/>
</dbReference>
<dbReference type="Gene3D" id="1.10.10.10">
    <property type="entry name" value="Winged helix-like DNA-binding domain superfamily/Winged helix DNA-binding domain"/>
    <property type="match status" value="1"/>
</dbReference>
<dbReference type="InterPro" id="IPR036388">
    <property type="entry name" value="WH-like_DNA-bd_sf"/>
</dbReference>
<keyword evidence="3" id="KW-0949">S-adenosyl-L-methionine</keyword>
<feature type="domain" description="O-methyltransferase C-terminal" evidence="4">
    <location>
        <begin position="207"/>
        <end position="447"/>
    </location>
</feature>
<dbReference type="GO" id="GO:0008171">
    <property type="term" value="F:O-methyltransferase activity"/>
    <property type="evidence" value="ECO:0007669"/>
    <property type="project" value="InterPro"/>
</dbReference>
<proteinExistence type="predicted"/>
<dbReference type="PROSITE" id="PS51683">
    <property type="entry name" value="SAM_OMT_II"/>
    <property type="match status" value="1"/>
</dbReference>
<keyword evidence="1 5" id="KW-0489">Methyltransferase</keyword>
<dbReference type="Gene3D" id="3.40.50.150">
    <property type="entry name" value="Vaccinia Virus protein VP39"/>
    <property type="match status" value="1"/>
</dbReference>
<sequence length="468" mass="51365">MADADISALASIISTNVSAVLTKCAALGTPLPTLADPFPSSFDGVSAHMLEEIMTIVAAAQQLIATVQMPSQYTTGPGSQTHVNAALDAVMIGHVTEILREAGPSGLPVDEIAAKNNMDPGKLARLLRILATNHIFKEVSPDVFANNRISASLDTGKSFSEIVSNPNDKYTATSGSGAFTALICDTIKTAAYLPETLHDPQTASSQEVTETAFNRAYGTNTPYFEWLHKPENGARRRMFDAAMTGLGALGNPKEILEGFEWDKLPEGSIVVDVGGGVGTTMQVLFDEHKHLKYVVQDREPVMADARTFWETHRPEALKSNQVTLQAHDFFDEQPIKNARVFFLRAIMHNWPTHHAARILRRLRYAAAPDTQLVLADNIVPYACRERDGPNETDVLGAKPFQAPEGLLPNWGLADNFVYTMDSWMLLSYNAQERTIKGFKDLLGQAGWRLDRVYRSRGDKFPRLVASPV</sequence>
<dbReference type="OrthoDB" id="2410195at2759"/>
<reference evidence="5 6" key="1">
    <citation type="submission" date="2016-07" db="EMBL/GenBank/DDBJ databases">
        <title>Draft genome of the white-rot fungus Obba rivulosa 3A-2.</title>
        <authorList>
            <consortium name="DOE Joint Genome Institute"/>
            <person name="Miettinen O."/>
            <person name="Riley R."/>
            <person name="Acob R."/>
            <person name="Barry K."/>
            <person name="Cullen D."/>
            <person name="De Vries R."/>
            <person name="Hainaut M."/>
            <person name="Hatakka A."/>
            <person name="Henrissat B."/>
            <person name="Hilden K."/>
            <person name="Kuo R."/>
            <person name="Labutti K."/>
            <person name="Lipzen A."/>
            <person name="Makela M.R."/>
            <person name="Sandor L."/>
            <person name="Spatafora J.W."/>
            <person name="Grigoriev I.V."/>
            <person name="Hibbett D.S."/>
        </authorList>
    </citation>
    <scope>NUCLEOTIDE SEQUENCE [LARGE SCALE GENOMIC DNA]</scope>
    <source>
        <strain evidence="5 6">3A-2</strain>
    </source>
</reference>
<name>A0A8E2DJ36_9APHY</name>
<dbReference type="InterPro" id="IPR036390">
    <property type="entry name" value="WH_DNA-bd_sf"/>
</dbReference>
<organism evidence="5 6">
    <name type="scientific">Obba rivulosa</name>
    <dbReference type="NCBI Taxonomy" id="1052685"/>
    <lineage>
        <taxon>Eukaryota</taxon>
        <taxon>Fungi</taxon>
        <taxon>Dikarya</taxon>
        <taxon>Basidiomycota</taxon>
        <taxon>Agaricomycotina</taxon>
        <taxon>Agaricomycetes</taxon>
        <taxon>Polyporales</taxon>
        <taxon>Gelatoporiaceae</taxon>
        <taxon>Obba</taxon>
    </lineage>
</organism>
<evidence type="ECO:0000256" key="2">
    <source>
        <dbReference type="ARBA" id="ARBA00022679"/>
    </source>
</evidence>
<keyword evidence="6" id="KW-1185">Reference proteome</keyword>
<keyword evidence="2 5" id="KW-0808">Transferase</keyword>
<protein>
    <submittedName>
        <fullName evidence="5">O-methyltransferase</fullName>
    </submittedName>
</protein>
<dbReference type="GO" id="GO:0032259">
    <property type="term" value="P:methylation"/>
    <property type="evidence" value="ECO:0007669"/>
    <property type="project" value="UniProtKB-KW"/>
</dbReference>
<dbReference type="PANTHER" id="PTHR43712:SF2">
    <property type="entry name" value="O-METHYLTRANSFERASE CICE"/>
    <property type="match status" value="1"/>
</dbReference>
<evidence type="ECO:0000313" key="6">
    <source>
        <dbReference type="Proteomes" id="UP000250043"/>
    </source>
</evidence>
<accession>A0A8E2DJ36</accession>
<gene>
    <name evidence="5" type="ORF">OBBRIDRAFT_733529</name>
</gene>
<dbReference type="PANTHER" id="PTHR43712">
    <property type="entry name" value="PUTATIVE (AFU_ORTHOLOGUE AFUA_4G14580)-RELATED"/>
    <property type="match status" value="1"/>
</dbReference>
<dbReference type="SUPFAM" id="SSF46785">
    <property type="entry name" value="Winged helix' DNA-binding domain"/>
    <property type="match status" value="1"/>
</dbReference>
<evidence type="ECO:0000256" key="1">
    <source>
        <dbReference type="ARBA" id="ARBA00022603"/>
    </source>
</evidence>
<evidence type="ECO:0000259" key="4">
    <source>
        <dbReference type="Pfam" id="PF00891"/>
    </source>
</evidence>
<dbReference type="InterPro" id="IPR029063">
    <property type="entry name" value="SAM-dependent_MTases_sf"/>
</dbReference>
<dbReference type="EMBL" id="KV722440">
    <property type="protein sequence ID" value="OCH88902.1"/>
    <property type="molecule type" value="Genomic_DNA"/>
</dbReference>
<dbReference type="InterPro" id="IPR016461">
    <property type="entry name" value="COMT-like"/>
</dbReference>
<evidence type="ECO:0000256" key="3">
    <source>
        <dbReference type="ARBA" id="ARBA00022691"/>
    </source>
</evidence>
<dbReference type="SUPFAM" id="SSF53335">
    <property type="entry name" value="S-adenosyl-L-methionine-dependent methyltransferases"/>
    <property type="match status" value="1"/>
</dbReference>
<dbReference type="AlphaFoldDB" id="A0A8E2DJ36"/>